<proteinExistence type="predicted"/>
<dbReference type="EMBL" id="JAKKSL010000007">
    <property type="protein sequence ID" value="MCI2286075.1"/>
    <property type="molecule type" value="Genomic_DNA"/>
</dbReference>
<organism evidence="1 2">
    <name type="scientific">Colwellia maritima</name>
    <dbReference type="NCBI Taxonomy" id="2912588"/>
    <lineage>
        <taxon>Bacteria</taxon>
        <taxon>Pseudomonadati</taxon>
        <taxon>Pseudomonadota</taxon>
        <taxon>Gammaproteobacteria</taxon>
        <taxon>Alteromonadales</taxon>
        <taxon>Colwelliaceae</taxon>
        <taxon>Colwellia</taxon>
    </lineage>
</organism>
<dbReference type="Proteomes" id="UP001139646">
    <property type="component" value="Unassembled WGS sequence"/>
</dbReference>
<sequence>MISLPNIKKPCADCPFRKDTQKGWLGASRMTEIVEQPSFVCHKKQHLQCAGHMLINGVDNQFVQLAKRLSIKLSLTGRELVFETKEACVSHHSEK</sequence>
<accession>A0ABS9X757</accession>
<protein>
    <submittedName>
        <fullName evidence="1">Uncharacterized protein</fullName>
    </submittedName>
</protein>
<comment type="caution">
    <text evidence="1">The sequence shown here is derived from an EMBL/GenBank/DDBJ whole genome shotgun (WGS) entry which is preliminary data.</text>
</comment>
<dbReference type="RefSeq" id="WP_242289263.1">
    <property type="nucleotide sequence ID" value="NZ_JAKKSL010000007.1"/>
</dbReference>
<evidence type="ECO:0000313" key="1">
    <source>
        <dbReference type="EMBL" id="MCI2286075.1"/>
    </source>
</evidence>
<reference evidence="1" key="1">
    <citation type="submission" date="2022-01" db="EMBL/GenBank/DDBJ databases">
        <title>Colwellia maritima, isolated from seawater.</title>
        <authorList>
            <person name="Kristyanto S."/>
            <person name="Jung J."/>
            <person name="Jeon C.O."/>
        </authorList>
    </citation>
    <scope>NUCLEOTIDE SEQUENCE</scope>
    <source>
        <strain evidence="1">MSW7</strain>
    </source>
</reference>
<gene>
    <name evidence="1" type="ORF">L3081_24955</name>
</gene>
<keyword evidence="2" id="KW-1185">Reference proteome</keyword>
<name>A0ABS9X757_9GAMM</name>
<evidence type="ECO:0000313" key="2">
    <source>
        <dbReference type="Proteomes" id="UP001139646"/>
    </source>
</evidence>